<dbReference type="RefSeq" id="WP_115302872.1">
    <property type="nucleotide sequence ID" value="NZ_CAAAHO010000004.1"/>
</dbReference>
<feature type="region of interest" description="Disordered" evidence="1">
    <location>
        <begin position="1"/>
        <end position="26"/>
    </location>
</feature>
<gene>
    <name evidence="2" type="ORF">NCTC13315_01715</name>
</gene>
<reference evidence="2 3" key="1">
    <citation type="submission" date="2018-06" db="EMBL/GenBank/DDBJ databases">
        <authorList>
            <consortium name="Pathogen Informatics"/>
            <person name="Doyle S."/>
        </authorList>
    </citation>
    <scope>NUCLEOTIDE SEQUENCE [LARGE SCALE GENOMIC DNA]</scope>
    <source>
        <strain evidence="2 3">NCTC13315</strain>
    </source>
</reference>
<evidence type="ECO:0000313" key="2">
    <source>
        <dbReference type="EMBL" id="STX29178.1"/>
    </source>
</evidence>
<accession>A0A378I1X3</accession>
<sequence length="118" mass="13619">MLSFAQPELSYDRKRDHSNNFSDVQSQFSEQDLQRIAELINQLKKEVDSHWPYPNKKAKKEKINALVELISLSKSMTISEAIEKIEQRYPTIREGKINTRTSDLLDALKCSVIVPSEP</sequence>
<protein>
    <submittedName>
        <fullName evidence="2">Uncharacterized protein</fullName>
    </submittedName>
</protein>
<dbReference type="OrthoDB" id="5631303at2"/>
<keyword evidence="3" id="KW-1185">Reference proteome</keyword>
<name>A0A378I1X3_9GAMM</name>
<dbReference type="Proteomes" id="UP000254968">
    <property type="component" value="Unassembled WGS sequence"/>
</dbReference>
<dbReference type="EMBL" id="UGNV01000001">
    <property type="protein sequence ID" value="STX29178.1"/>
    <property type="molecule type" value="Genomic_DNA"/>
</dbReference>
<dbReference type="AlphaFoldDB" id="A0A378I1X3"/>
<proteinExistence type="predicted"/>
<evidence type="ECO:0000256" key="1">
    <source>
        <dbReference type="SAM" id="MobiDB-lite"/>
    </source>
</evidence>
<evidence type="ECO:0000313" key="3">
    <source>
        <dbReference type="Proteomes" id="UP000254968"/>
    </source>
</evidence>
<organism evidence="2 3">
    <name type="scientific">Legionella beliardensis</name>
    <dbReference type="NCBI Taxonomy" id="91822"/>
    <lineage>
        <taxon>Bacteria</taxon>
        <taxon>Pseudomonadati</taxon>
        <taxon>Pseudomonadota</taxon>
        <taxon>Gammaproteobacteria</taxon>
        <taxon>Legionellales</taxon>
        <taxon>Legionellaceae</taxon>
        <taxon>Legionella</taxon>
    </lineage>
</organism>